<name>A0A855X5E6_9BACT</name>
<evidence type="ECO:0000256" key="2">
    <source>
        <dbReference type="ARBA" id="ARBA00023235"/>
    </source>
</evidence>
<dbReference type="GO" id="GO:0097367">
    <property type="term" value="F:carbohydrate derivative binding"/>
    <property type="evidence" value="ECO:0007669"/>
    <property type="project" value="InterPro"/>
</dbReference>
<protein>
    <submittedName>
        <fullName evidence="4">Bifunctional phosphoglucose/phosphomannose isomerase</fullName>
    </submittedName>
</protein>
<reference evidence="4 5" key="1">
    <citation type="journal article" date="2018" name="ISME J.">
        <title>A methanotrophic archaeon couples anaerobic oxidation of methane to Fe(III) reduction.</title>
        <authorList>
            <person name="Cai C."/>
            <person name="Leu A.O."/>
            <person name="Xie G.J."/>
            <person name="Guo J."/>
            <person name="Feng Y."/>
            <person name="Zhao J.X."/>
            <person name="Tyson G.W."/>
            <person name="Yuan Z."/>
            <person name="Hu S."/>
        </authorList>
    </citation>
    <scope>NUCLEOTIDE SEQUENCE [LARGE SCALE GENOMIC DNA]</scope>
    <source>
        <strain evidence="4">FeB_12</strain>
    </source>
</reference>
<dbReference type="InterPro" id="IPR019490">
    <property type="entry name" value="Glu6P/Mann6P_isomerase_C"/>
</dbReference>
<dbReference type="CDD" id="cd05017">
    <property type="entry name" value="SIS_PGI_PMI_1"/>
    <property type="match status" value="1"/>
</dbReference>
<dbReference type="PROSITE" id="PS51464">
    <property type="entry name" value="SIS"/>
    <property type="match status" value="1"/>
</dbReference>
<dbReference type="Pfam" id="PF01380">
    <property type="entry name" value="SIS"/>
    <property type="match status" value="1"/>
</dbReference>
<dbReference type="NCBIfam" id="NF006426">
    <property type="entry name" value="PRK08674.1-6"/>
    <property type="match status" value="1"/>
</dbReference>
<dbReference type="GO" id="GO:0004476">
    <property type="term" value="F:mannose-6-phosphate isomerase activity"/>
    <property type="evidence" value="ECO:0007669"/>
    <property type="project" value="InterPro"/>
</dbReference>
<dbReference type="Gene3D" id="3.40.50.10490">
    <property type="entry name" value="Glucose-6-phosphate isomerase like protein, domain 1"/>
    <property type="match status" value="2"/>
</dbReference>
<dbReference type="Proteomes" id="UP000250918">
    <property type="component" value="Unassembled WGS sequence"/>
</dbReference>
<dbReference type="NCBIfam" id="TIGR02128">
    <property type="entry name" value="G6PI_arch"/>
    <property type="match status" value="1"/>
</dbReference>
<dbReference type="GO" id="GO:1901135">
    <property type="term" value="P:carbohydrate derivative metabolic process"/>
    <property type="evidence" value="ECO:0007669"/>
    <property type="project" value="InterPro"/>
</dbReference>
<evidence type="ECO:0000313" key="4">
    <source>
        <dbReference type="EMBL" id="PWB70844.1"/>
    </source>
</evidence>
<feature type="domain" description="SIS" evidence="3">
    <location>
        <begin position="42"/>
        <end position="191"/>
    </location>
</feature>
<comment type="similarity">
    <text evidence="1">Belongs to the PGI/PMI family.</text>
</comment>
<dbReference type="Pfam" id="PF10432">
    <property type="entry name" value="bact-PGI_C"/>
    <property type="match status" value="1"/>
</dbReference>
<dbReference type="GO" id="GO:0005975">
    <property type="term" value="P:carbohydrate metabolic process"/>
    <property type="evidence" value="ECO:0007669"/>
    <property type="project" value="InterPro"/>
</dbReference>
<evidence type="ECO:0000259" key="3">
    <source>
        <dbReference type="PROSITE" id="PS51464"/>
    </source>
</evidence>
<dbReference type="InterPro" id="IPR001347">
    <property type="entry name" value="SIS_dom"/>
</dbReference>
<dbReference type="GO" id="GO:0004347">
    <property type="term" value="F:glucose-6-phosphate isomerase activity"/>
    <property type="evidence" value="ECO:0007669"/>
    <property type="project" value="InterPro"/>
</dbReference>
<evidence type="ECO:0000256" key="1">
    <source>
        <dbReference type="ARBA" id="ARBA00010523"/>
    </source>
</evidence>
<dbReference type="InterPro" id="IPR046348">
    <property type="entry name" value="SIS_dom_sf"/>
</dbReference>
<sequence>MALLDDVETIRSVDPGNMYNLIFDFPEQLAQALKLSEGWNVRKTDFIDIKNIVVVGMGGSAIGGDLVRSLLLDRLQIPFQICRNYRLPEFVDDETLVIVSSYSGNTEETLEALDDALARKAQIATITTGGMLEEIAKLNDLPIAYLPTGYPPRAALGFSFVPVLMLLEKIGLIKGAGKDIAATVKMLEKNREMYIEDVPTSDNPAKNLAERMLAKIPIIYTGPTVTDTVGVRWKGQFCENGKNLTFVNHFPEFNHNELVGWSDPIGPHTEHLMVIILHDAGDHPKITRRMEIVKQIIEKHGIDVVDIQSSGDSVLERMFSLIQLGDFTSYYLAVVNDADPTPVEAIETLKKALA</sequence>
<proteinExistence type="inferred from homology"/>
<organism evidence="4 5">
    <name type="scientific">candidate division GN15 bacterium</name>
    <dbReference type="NCBI Taxonomy" id="2072418"/>
    <lineage>
        <taxon>Bacteria</taxon>
        <taxon>candidate division GN15</taxon>
    </lineage>
</organism>
<dbReference type="EMBL" id="PQAP01000134">
    <property type="protein sequence ID" value="PWB70844.1"/>
    <property type="molecule type" value="Genomic_DNA"/>
</dbReference>
<dbReference type="NCBIfam" id="NF006423">
    <property type="entry name" value="PRK08674.1-2"/>
    <property type="match status" value="1"/>
</dbReference>
<dbReference type="AlphaFoldDB" id="A0A855X5E6"/>
<dbReference type="InterPro" id="IPR035484">
    <property type="entry name" value="SIS_PGI/PMI_1"/>
</dbReference>
<dbReference type="CDD" id="cd05637">
    <property type="entry name" value="SIS_PGI_PMI_2"/>
    <property type="match status" value="1"/>
</dbReference>
<comment type="caution">
    <text evidence="4">The sequence shown here is derived from an EMBL/GenBank/DDBJ whole genome shotgun (WGS) entry which is preliminary data.</text>
</comment>
<keyword evidence="2 4" id="KW-0413">Isomerase</keyword>
<gene>
    <name evidence="4" type="ORF">C3F09_08590</name>
</gene>
<accession>A0A855X5E6</accession>
<evidence type="ECO:0000313" key="5">
    <source>
        <dbReference type="Proteomes" id="UP000250918"/>
    </source>
</evidence>
<dbReference type="SUPFAM" id="SSF53697">
    <property type="entry name" value="SIS domain"/>
    <property type="match status" value="1"/>
</dbReference>